<dbReference type="RefSeq" id="WP_238181100.1">
    <property type="nucleotide sequence ID" value="NZ_BPRB01000034.1"/>
</dbReference>
<name>A0ABQ4TT22_9HYPH</name>
<dbReference type="EMBL" id="BPRB01000034">
    <property type="protein sequence ID" value="GJE58468.1"/>
    <property type="molecule type" value="Genomic_DNA"/>
</dbReference>
<gene>
    <name evidence="1" type="ORF">MPOCJGCO_0549</name>
</gene>
<reference evidence="1" key="1">
    <citation type="journal article" date="2021" name="Front. Microbiol.">
        <title>Comprehensive Comparative Genomics and Phenotyping of Methylobacterium Species.</title>
        <authorList>
            <person name="Alessa O."/>
            <person name="Ogura Y."/>
            <person name="Fujitani Y."/>
            <person name="Takami H."/>
            <person name="Hayashi T."/>
            <person name="Sahin N."/>
            <person name="Tani A."/>
        </authorList>
    </citation>
    <scope>NUCLEOTIDE SEQUENCE</scope>
    <source>
        <strain evidence="1">DSM 23632</strain>
    </source>
</reference>
<sequence length="96" mass="11125">MARVSVPRSGVRSEGESIEELIRLIKRLLRHRAYERTRIVSALLLRHLPHDSGYAWENEARLRERLTGAGLDAKTLDYLITNARLEFERLQERTAG</sequence>
<organism evidence="1 2">
    <name type="scientific">Methylobacterium trifolii</name>
    <dbReference type="NCBI Taxonomy" id="1003092"/>
    <lineage>
        <taxon>Bacteria</taxon>
        <taxon>Pseudomonadati</taxon>
        <taxon>Pseudomonadota</taxon>
        <taxon>Alphaproteobacteria</taxon>
        <taxon>Hyphomicrobiales</taxon>
        <taxon>Methylobacteriaceae</taxon>
        <taxon>Methylobacterium</taxon>
    </lineage>
</organism>
<reference evidence="1" key="2">
    <citation type="submission" date="2021-08" db="EMBL/GenBank/DDBJ databases">
        <authorList>
            <person name="Tani A."/>
            <person name="Ola A."/>
            <person name="Ogura Y."/>
            <person name="Katsura K."/>
            <person name="Hayashi T."/>
        </authorList>
    </citation>
    <scope>NUCLEOTIDE SEQUENCE</scope>
    <source>
        <strain evidence="1">DSM 23632</strain>
    </source>
</reference>
<keyword evidence="2" id="KW-1185">Reference proteome</keyword>
<protein>
    <submittedName>
        <fullName evidence="1">Uncharacterized protein</fullName>
    </submittedName>
</protein>
<evidence type="ECO:0000313" key="2">
    <source>
        <dbReference type="Proteomes" id="UP001055057"/>
    </source>
</evidence>
<accession>A0ABQ4TT22</accession>
<proteinExistence type="predicted"/>
<evidence type="ECO:0000313" key="1">
    <source>
        <dbReference type="EMBL" id="GJE58468.1"/>
    </source>
</evidence>
<comment type="caution">
    <text evidence="1">The sequence shown here is derived from an EMBL/GenBank/DDBJ whole genome shotgun (WGS) entry which is preliminary data.</text>
</comment>
<dbReference type="Proteomes" id="UP001055057">
    <property type="component" value="Unassembled WGS sequence"/>
</dbReference>